<evidence type="ECO:0000256" key="3">
    <source>
        <dbReference type="ARBA" id="ARBA00023004"/>
    </source>
</evidence>
<dbReference type="Pfam" id="PF01924">
    <property type="entry name" value="HypD"/>
    <property type="match status" value="1"/>
</dbReference>
<reference evidence="4 5" key="1">
    <citation type="submission" date="2012-05" db="EMBL/GenBank/DDBJ databases">
        <authorList>
            <person name="Weinstock G."/>
            <person name="Sodergren E."/>
            <person name="Lobos E.A."/>
            <person name="Fulton L."/>
            <person name="Fulton R."/>
            <person name="Courtney L."/>
            <person name="Fronick C."/>
            <person name="O'Laughlin M."/>
            <person name="Godfrey J."/>
            <person name="Wilson R.M."/>
            <person name="Miner T."/>
            <person name="Farmer C."/>
            <person name="Delehaunty K."/>
            <person name="Cordes M."/>
            <person name="Minx P."/>
            <person name="Tomlinson C."/>
            <person name="Chen J."/>
            <person name="Wollam A."/>
            <person name="Pepin K.H."/>
            <person name="Bhonagiri V."/>
            <person name="Zhang X."/>
            <person name="Suruliraj S."/>
            <person name="Warren W."/>
            <person name="Mitreva M."/>
            <person name="Mardis E.R."/>
            <person name="Wilson R.K."/>
        </authorList>
    </citation>
    <scope>NUCLEOTIDE SEQUENCE [LARGE SCALE GENOMIC DNA]</scope>
    <source>
        <strain evidence="4 5">DSM 1785</strain>
    </source>
</reference>
<comment type="caution">
    <text evidence="4">The sequence shown here is derived from an EMBL/GenBank/DDBJ whole genome shotgun (WGS) entry which is preliminary data.</text>
</comment>
<keyword evidence="3" id="KW-0408">Iron</keyword>
<evidence type="ECO:0000256" key="2">
    <source>
        <dbReference type="ARBA" id="ARBA00022723"/>
    </source>
</evidence>
<dbReference type="STRING" id="545697.HMPREF0216_02288"/>
<dbReference type="Gene3D" id="6.10.20.100">
    <property type="match status" value="1"/>
</dbReference>
<dbReference type="PANTHER" id="PTHR30149">
    <property type="entry name" value="HYDROGENASE PROTEIN ASSEMBLY PROTEIN HYPD"/>
    <property type="match status" value="1"/>
</dbReference>
<keyword evidence="2" id="KW-0479">Metal-binding</keyword>
<evidence type="ECO:0000256" key="1">
    <source>
        <dbReference type="ARBA" id="ARBA00007888"/>
    </source>
</evidence>
<evidence type="ECO:0000313" key="5">
    <source>
        <dbReference type="Proteomes" id="UP000010420"/>
    </source>
</evidence>
<dbReference type="HOGENOM" id="CLU_104924_0_0_9"/>
<comment type="similarity">
    <text evidence="1">Belongs to the HypD family.</text>
</comment>
<dbReference type="PANTHER" id="PTHR30149:SF0">
    <property type="entry name" value="HYDROGENASE MATURATION FACTOR HYPD"/>
    <property type="match status" value="1"/>
</dbReference>
<dbReference type="NCBIfam" id="TIGR00075">
    <property type="entry name" value="hypD"/>
    <property type="match status" value="1"/>
</dbReference>
<dbReference type="Gene3D" id="3.40.50.11750">
    <property type="entry name" value="HypD, alpha/beta domain 1"/>
    <property type="match status" value="1"/>
</dbReference>
<evidence type="ECO:0000313" key="4">
    <source>
        <dbReference type="EMBL" id="EKY25973.1"/>
    </source>
</evidence>
<proteinExistence type="inferred from homology"/>
<dbReference type="AlphaFoldDB" id="L1QDB7"/>
<dbReference type="GO" id="GO:0070025">
    <property type="term" value="F:carbon monoxide binding"/>
    <property type="evidence" value="ECO:0007669"/>
    <property type="project" value="TreeGrafter"/>
</dbReference>
<dbReference type="Proteomes" id="UP000010420">
    <property type="component" value="Unassembled WGS sequence"/>
</dbReference>
<gene>
    <name evidence="4" type="ORF">HMPREF0216_02288</name>
</gene>
<dbReference type="GO" id="GO:0051539">
    <property type="term" value="F:4 iron, 4 sulfur cluster binding"/>
    <property type="evidence" value="ECO:0007669"/>
    <property type="project" value="TreeGrafter"/>
</dbReference>
<organism evidence="4 5">
    <name type="scientific">Clostridium celatum DSM 1785</name>
    <dbReference type="NCBI Taxonomy" id="545697"/>
    <lineage>
        <taxon>Bacteria</taxon>
        <taxon>Bacillati</taxon>
        <taxon>Bacillota</taxon>
        <taxon>Clostridia</taxon>
        <taxon>Eubacteriales</taxon>
        <taxon>Clostridiaceae</taxon>
        <taxon>Clostridium</taxon>
    </lineage>
</organism>
<keyword evidence="5" id="KW-1185">Reference proteome</keyword>
<protein>
    <submittedName>
        <fullName evidence="4">Hydrogenase expression/formation protein HypD-like protein</fullName>
    </submittedName>
</protein>
<dbReference type="GO" id="GO:0005506">
    <property type="term" value="F:iron ion binding"/>
    <property type="evidence" value="ECO:0007669"/>
    <property type="project" value="TreeGrafter"/>
</dbReference>
<dbReference type="GO" id="GO:0051604">
    <property type="term" value="P:protein maturation"/>
    <property type="evidence" value="ECO:0007669"/>
    <property type="project" value="TreeGrafter"/>
</dbReference>
<dbReference type="InterPro" id="IPR042244">
    <property type="entry name" value="HypD_2_sf"/>
</dbReference>
<dbReference type="InterPro" id="IPR042243">
    <property type="entry name" value="HypD_1"/>
</dbReference>
<accession>L1QDB7</accession>
<sequence length="189" mass="21057">MPEAMKSLVLNPQVKIDAFLCPGHVATIIGEEPFINLSKEYNTPLVICGFEANDILASILKLIEMKENSCSTLENFYGRLVKKEGNIEALKMLYEVFEPTESIWRGIGKIDNAGLKLKDKYINFDILTNLNMNIIETKDNKGCSCGEILMGIKEPIQCKLFGSTCTPLNPIGPCMVSEEGACASFYKYR</sequence>
<dbReference type="EMBL" id="AMEZ01000062">
    <property type="protein sequence ID" value="EKY25973.1"/>
    <property type="molecule type" value="Genomic_DNA"/>
</dbReference>
<dbReference type="InterPro" id="IPR002780">
    <property type="entry name" value="Hyd_form_HypD"/>
</dbReference>
<name>L1QDB7_9CLOT</name>
<dbReference type="eggNOG" id="COG0409">
    <property type="taxonomic scope" value="Bacteria"/>
</dbReference>
<dbReference type="PATRIC" id="fig|545697.3.peg.2250"/>